<proteinExistence type="inferred from homology"/>
<evidence type="ECO:0000256" key="4">
    <source>
        <dbReference type="ARBA" id="ARBA00022840"/>
    </source>
</evidence>
<organism evidence="6 7">
    <name type="scientific">Tianweitania sediminis</name>
    <dbReference type="NCBI Taxonomy" id="1502156"/>
    <lineage>
        <taxon>Bacteria</taxon>
        <taxon>Pseudomonadati</taxon>
        <taxon>Pseudomonadota</taxon>
        <taxon>Alphaproteobacteria</taxon>
        <taxon>Hyphomicrobiales</taxon>
        <taxon>Phyllobacteriaceae</taxon>
        <taxon>Tianweitania</taxon>
    </lineage>
</organism>
<dbReference type="EMBL" id="JAGIYY010000001">
    <property type="protein sequence ID" value="MBP0438264.1"/>
    <property type="molecule type" value="Genomic_DNA"/>
</dbReference>
<accession>A0A8J7RM46</accession>
<dbReference type="RefSeq" id="WP_209334177.1">
    <property type="nucleotide sequence ID" value="NZ_JAGIYY010000001.1"/>
</dbReference>
<name>A0A8J7RM46_9HYPH</name>
<dbReference type="InterPro" id="IPR003593">
    <property type="entry name" value="AAA+_ATPase"/>
</dbReference>
<keyword evidence="7" id="KW-1185">Reference proteome</keyword>
<evidence type="ECO:0000256" key="1">
    <source>
        <dbReference type="ARBA" id="ARBA00005417"/>
    </source>
</evidence>
<dbReference type="CDD" id="cd03293">
    <property type="entry name" value="ABC_NrtD_SsuB_transporters"/>
    <property type="match status" value="1"/>
</dbReference>
<sequence length="257" mass="28082">MNTSNDAAIVFDRVSLAYGGRPIISDLSLDVGRGEIVCIIGPSGCGKTTALRMAGGLVRPLDGTVRVLGEPLTEPRRDVAIVFQDYGKALLPWRTAAANVSLALEAAGTPRSERPERIRTLLAKVGLASHEDKYPTEMSGGMQQRIQIARCLAQDPAVLLMDEPFGALDAMTRQGLQDEMLSIVAETGATVFFVTHDLEEAVYLGDRVIGLLPNPGRIGIDLKVDLPRPRDQLETREMPEFLRLRRTLFDFIEKAEA</sequence>
<dbReference type="PANTHER" id="PTHR42788">
    <property type="entry name" value="TAURINE IMPORT ATP-BINDING PROTEIN-RELATED"/>
    <property type="match status" value="1"/>
</dbReference>
<dbReference type="InterPro" id="IPR050166">
    <property type="entry name" value="ABC_transporter_ATP-bind"/>
</dbReference>
<dbReference type="Proteomes" id="UP000666240">
    <property type="component" value="Unassembled WGS sequence"/>
</dbReference>
<reference evidence="6" key="1">
    <citation type="submission" date="2021-03" db="EMBL/GenBank/DDBJ databases">
        <title>Genome sequencing and assembly of Tianweitania sediminis.</title>
        <authorList>
            <person name="Chhetri G."/>
        </authorList>
    </citation>
    <scope>NUCLEOTIDE SEQUENCE</scope>
    <source>
        <strain evidence="6">Z8</strain>
    </source>
</reference>
<dbReference type="PROSITE" id="PS50893">
    <property type="entry name" value="ABC_TRANSPORTER_2"/>
    <property type="match status" value="1"/>
</dbReference>
<protein>
    <submittedName>
        <fullName evidence="6">ABC transporter ATP-binding protein</fullName>
    </submittedName>
</protein>
<keyword evidence="3" id="KW-0547">Nucleotide-binding</keyword>
<dbReference type="SMART" id="SM00382">
    <property type="entry name" value="AAA"/>
    <property type="match status" value="1"/>
</dbReference>
<keyword evidence="2" id="KW-0813">Transport</keyword>
<evidence type="ECO:0000259" key="5">
    <source>
        <dbReference type="PROSITE" id="PS50893"/>
    </source>
</evidence>
<evidence type="ECO:0000313" key="6">
    <source>
        <dbReference type="EMBL" id="MBP0438264.1"/>
    </source>
</evidence>
<evidence type="ECO:0000256" key="3">
    <source>
        <dbReference type="ARBA" id="ARBA00022741"/>
    </source>
</evidence>
<dbReference type="GO" id="GO:0016887">
    <property type="term" value="F:ATP hydrolysis activity"/>
    <property type="evidence" value="ECO:0007669"/>
    <property type="project" value="InterPro"/>
</dbReference>
<dbReference type="Pfam" id="PF00005">
    <property type="entry name" value="ABC_tran"/>
    <property type="match status" value="1"/>
</dbReference>
<feature type="domain" description="ABC transporter" evidence="5">
    <location>
        <begin position="9"/>
        <end position="238"/>
    </location>
</feature>
<dbReference type="Gene3D" id="3.40.50.300">
    <property type="entry name" value="P-loop containing nucleotide triphosphate hydrolases"/>
    <property type="match status" value="1"/>
</dbReference>
<evidence type="ECO:0000256" key="2">
    <source>
        <dbReference type="ARBA" id="ARBA00022448"/>
    </source>
</evidence>
<dbReference type="SUPFAM" id="SSF52540">
    <property type="entry name" value="P-loop containing nucleoside triphosphate hydrolases"/>
    <property type="match status" value="1"/>
</dbReference>
<dbReference type="InterPro" id="IPR017871">
    <property type="entry name" value="ABC_transporter-like_CS"/>
</dbReference>
<comment type="similarity">
    <text evidence="1">Belongs to the ABC transporter superfamily.</text>
</comment>
<dbReference type="PANTHER" id="PTHR42788:SF19">
    <property type="entry name" value="ALIPHATIC SULFONATES IMPORT ATP-BINDING PROTEIN SSUB 2"/>
    <property type="match status" value="1"/>
</dbReference>
<dbReference type="InterPro" id="IPR003439">
    <property type="entry name" value="ABC_transporter-like_ATP-bd"/>
</dbReference>
<keyword evidence="4 6" id="KW-0067">ATP-binding</keyword>
<dbReference type="GO" id="GO:0005524">
    <property type="term" value="F:ATP binding"/>
    <property type="evidence" value="ECO:0007669"/>
    <property type="project" value="UniProtKB-KW"/>
</dbReference>
<gene>
    <name evidence="6" type="ORF">J5Y06_06355</name>
</gene>
<evidence type="ECO:0000313" key="7">
    <source>
        <dbReference type="Proteomes" id="UP000666240"/>
    </source>
</evidence>
<comment type="caution">
    <text evidence="6">The sequence shown here is derived from an EMBL/GenBank/DDBJ whole genome shotgun (WGS) entry which is preliminary data.</text>
</comment>
<dbReference type="AlphaFoldDB" id="A0A8J7RM46"/>
<dbReference type="InterPro" id="IPR027417">
    <property type="entry name" value="P-loop_NTPase"/>
</dbReference>
<dbReference type="PROSITE" id="PS00211">
    <property type="entry name" value="ABC_TRANSPORTER_1"/>
    <property type="match status" value="1"/>
</dbReference>